<dbReference type="SUPFAM" id="SSF47413">
    <property type="entry name" value="lambda repressor-like DNA-binding domains"/>
    <property type="match status" value="1"/>
</dbReference>
<dbReference type="Pfam" id="PF12900">
    <property type="entry name" value="Pyridox_ox_2"/>
    <property type="match status" value="1"/>
</dbReference>
<dbReference type="CDD" id="cd00093">
    <property type="entry name" value="HTH_XRE"/>
    <property type="match status" value="1"/>
</dbReference>
<dbReference type="SUPFAM" id="SSF50475">
    <property type="entry name" value="FMN-binding split barrel"/>
    <property type="match status" value="1"/>
</dbReference>
<gene>
    <name evidence="2" type="ORF">FHX40_0890</name>
</gene>
<evidence type="ECO:0000259" key="1">
    <source>
        <dbReference type="PROSITE" id="PS50943"/>
    </source>
</evidence>
<dbReference type="RefSeq" id="WP_142258425.1">
    <property type="nucleotide sequence ID" value="NZ_BMPV01000006.1"/>
</dbReference>
<dbReference type="InterPro" id="IPR010982">
    <property type="entry name" value="Lambda_DNA-bd_dom_sf"/>
</dbReference>
<reference evidence="2 3" key="1">
    <citation type="submission" date="2019-06" db="EMBL/GenBank/DDBJ databases">
        <title>Sequencing the genomes of 1000 actinobacteria strains.</title>
        <authorList>
            <person name="Klenk H.-P."/>
        </authorList>
    </citation>
    <scope>NUCLEOTIDE SEQUENCE [LARGE SCALE GENOMIC DNA]</scope>
    <source>
        <strain evidence="2 3">DSM 43186</strain>
    </source>
</reference>
<feature type="domain" description="HTH cro/C1-type" evidence="1">
    <location>
        <begin position="13"/>
        <end position="67"/>
    </location>
</feature>
<dbReference type="InterPro" id="IPR024747">
    <property type="entry name" value="Pyridox_Oxase-rel"/>
</dbReference>
<dbReference type="Gene3D" id="2.30.110.10">
    <property type="entry name" value="Electron Transport, Fmn-binding Protein, Chain A"/>
    <property type="match status" value="1"/>
</dbReference>
<accession>A0A543IUH2</accession>
<protein>
    <submittedName>
        <fullName evidence="2">Helix-turn-helix protein</fullName>
    </submittedName>
</protein>
<comment type="caution">
    <text evidence="2">The sequence shown here is derived from an EMBL/GenBank/DDBJ whole genome shotgun (WGS) entry which is preliminary data.</text>
</comment>
<name>A0A543IUH2_9ACTN</name>
<evidence type="ECO:0000313" key="3">
    <source>
        <dbReference type="Proteomes" id="UP000319213"/>
    </source>
</evidence>
<dbReference type="GO" id="GO:0003677">
    <property type="term" value="F:DNA binding"/>
    <property type="evidence" value="ECO:0007669"/>
    <property type="project" value="InterPro"/>
</dbReference>
<proteinExistence type="predicted"/>
<dbReference type="PROSITE" id="PS50943">
    <property type="entry name" value="HTH_CROC1"/>
    <property type="match status" value="1"/>
</dbReference>
<dbReference type="Proteomes" id="UP000319213">
    <property type="component" value="Unassembled WGS sequence"/>
</dbReference>
<sequence>MDQHTAGETGRRIAARREELGISREELGERAGIGAGYIAYIEESSATITTGDLHRLAAALETTVEELLGGGDLDRPPGQGAPAAKPELTEIDREECLRLIAPGGIGRIAWYGLSGPVVLPVNYKLYKGAIVFRTQEGGLMDQDLSTGIEGVEIKVGFEVDRIDEIRREGWSVLVQGPAHRVTTPEEIAEVAAAGVETWAGGVRDRYLRITPYQVSGRRIRGL</sequence>
<keyword evidence="3" id="KW-1185">Reference proteome</keyword>
<dbReference type="InterPro" id="IPR001387">
    <property type="entry name" value="Cro/C1-type_HTH"/>
</dbReference>
<evidence type="ECO:0000313" key="2">
    <source>
        <dbReference type="EMBL" id="TQM74224.1"/>
    </source>
</evidence>
<dbReference type="Pfam" id="PF01381">
    <property type="entry name" value="HTH_3"/>
    <property type="match status" value="1"/>
</dbReference>
<dbReference type="SMART" id="SM00530">
    <property type="entry name" value="HTH_XRE"/>
    <property type="match status" value="1"/>
</dbReference>
<dbReference type="AlphaFoldDB" id="A0A543IUH2"/>
<dbReference type="EMBL" id="VFPQ01000001">
    <property type="protein sequence ID" value="TQM74224.1"/>
    <property type="molecule type" value="Genomic_DNA"/>
</dbReference>
<organism evidence="2 3">
    <name type="scientific">Thermopolyspora flexuosa</name>
    <dbReference type="NCBI Taxonomy" id="103836"/>
    <lineage>
        <taxon>Bacteria</taxon>
        <taxon>Bacillati</taxon>
        <taxon>Actinomycetota</taxon>
        <taxon>Actinomycetes</taxon>
        <taxon>Streptosporangiales</taxon>
        <taxon>Streptosporangiaceae</taxon>
        <taxon>Thermopolyspora</taxon>
    </lineage>
</organism>
<dbReference type="OrthoDB" id="7062584at2"/>
<dbReference type="Gene3D" id="1.10.260.40">
    <property type="entry name" value="lambda repressor-like DNA-binding domains"/>
    <property type="match status" value="1"/>
</dbReference>
<dbReference type="InterPro" id="IPR012349">
    <property type="entry name" value="Split_barrel_FMN-bd"/>
</dbReference>